<comment type="caution">
    <text evidence="1">The sequence shown here is derived from an EMBL/GenBank/DDBJ whole genome shotgun (WGS) entry which is preliminary data.</text>
</comment>
<dbReference type="AlphaFoldDB" id="A0AA47MYU4"/>
<proteinExistence type="predicted"/>
<evidence type="ECO:0000313" key="1">
    <source>
        <dbReference type="EMBL" id="KAK0148532.1"/>
    </source>
</evidence>
<organism evidence="1 2">
    <name type="scientific">Merluccius polli</name>
    <name type="common">Benguela hake</name>
    <name type="synonym">Merluccius cadenati</name>
    <dbReference type="NCBI Taxonomy" id="89951"/>
    <lineage>
        <taxon>Eukaryota</taxon>
        <taxon>Metazoa</taxon>
        <taxon>Chordata</taxon>
        <taxon>Craniata</taxon>
        <taxon>Vertebrata</taxon>
        <taxon>Euteleostomi</taxon>
        <taxon>Actinopterygii</taxon>
        <taxon>Neopterygii</taxon>
        <taxon>Teleostei</taxon>
        <taxon>Neoteleostei</taxon>
        <taxon>Acanthomorphata</taxon>
        <taxon>Zeiogadaria</taxon>
        <taxon>Gadariae</taxon>
        <taxon>Gadiformes</taxon>
        <taxon>Gadoidei</taxon>
        <taxon>Merlucciidae</taxon>
        <taxon>Merluccius</taxon>
    </lineage>
</organism>
<keyword evidence="2" id="KW-1185">Reference proteome</keyword>
<name>A0AA47MYU4_MERPO</name>
<dbReference type="Proteomes" id="UP001174136">
    <property type="component" value="Unassembled WGS sequence"/>
</dbReference>
<dbReference type="EMBL" id="JAOPHQ010002013">
    <property type="protein sequence ID" value="KAK0148532.1"/>
    <property type="molecule type" value="Genomic_DNA"/>
</dbReference>
<accession>A0AA47MYU4</accession>
<gene>
    <name evidence="1" type="ORF">N1851_011139</name>
</gene>
<evidence type="ECO:0000313" key="2">
    <source>
        <dbReference type="Proteomes" id="UP001174136"/>
    </source>
</evidence>
<dbReference type="PANTHER" id="PTHR33480:SF5">
    <property type="entry name" value="SI:DKEY-51D8.9"/>
    <property type="match status" value="1"/>
</dbReference>
<dbReference type="PANTHER" id="PTHR33480">
    <property type="entry name" value="SET DOMAIN-CONTAINING PROTEIN-RELATED"/>
    <property type="match status" value="1"/>
</dbReference>
<sequence>MLNCKFKPGVPQKPGKTCVQALCAFAVPPPPGVKVELWKLLSNVVQDDVYFAVKSDVSILEYGEHLYNRLGYDVGKHEYIRQKLRELGRLLICSRKTTPLKTIKDHIRPANFMHVVQAVKHVAGYIQVPKSCSQNWA</sequence>
<protein>
    <submittedName>
        <fullName evidence="1">Uncharacterized protein</fullName>
    </submittedName>
</protein>
<reference evidence="1" key="1">
    <citation type="journal article" date="2023" name="Front. Mar. Sci.">
        <title>A new Merluccius polli reference genome to investigate the effects of global change in West African waters.</title>
        <authorList>
            <person name="Mateo J.L."/>
            <person name="Blanco-Fernandez C."/>
            <person name="Garcia-Vazquez E."/>
            <person name="Machado-Schiaffino G."/>
        </authorList>
    </citation>
    <scope>NUCLEOTIDE SEQUENCE</scope>
    <source>
        <strain evidence="1">C29</strain>
        <tissue evidence="1">Fin</tissue>
    </source>
</reference>